<dbReference type="InterPro" id="IPR023346">
    <property type="entry name" value="Lysozyme-like_dom_sf"/>
</dbReference>
<protein>
    <recommendedName>
        <fullName evidence="2">Transglycosylase SLT domain-containing protein</fullName>
    </recommendedName>
</protein>
<sequence>MWLPRSPWPRDDRGVFIPAAARRGRRIRALSVALGLIAGLGLPQGMFAPSGLVPPAQAHDRIDLGPKATLPLAGAAGPAVWDSLTPPEQDPPTTALVEDNLASLPRLTQEDGEDAVRFGPRSVPLKVVDTIVKASEEAGVDPVYMMALADKESSFDTDAKSSASSAQGLFQFVKATWLELIRDFGARHGLTQEAAAVKGTGPGITVAGGMQQRVLSLRNDPRVAAQMAAELIKRDRERIEARVGRPLSTTELYLAHFLGTASAGRFLSLSSERPDETAARAFRSAAKANRSLFTQRAGGKRRHLTIAEFHTRIEDMIDARLARYRGVTAVAAASATMATATAETDLRDAAPQRIEVTEALPSEGL</sequence>
<evidence type="ECO:0000313" key="3">
    <source>
        <dbReference type="EMBL" id="MDQ0446589.1"/>
    </source>
</evidence>
<feature type="domain" description="Transglycosylase SLT" evidence="2">
    <location>
        <begin position="131"/>
        <end position="179"/>
    </location>
</feature>
<comment type="similarity">
    <text evidence="1">Belongs to the virb1 family.</text>
</comment>
<dbReference type="Gene3D" id="1.10.530.10">
    <property type="match status" value="1"/>
</dbReference>
<keyword evidence="4" id="KW-1185">Reference proteome</keyword>
<reference evidence="3 4" key="1">
    <citation type="submission" date="2023-07" db="EMBL/GenBank/DDBJ databases">
        <title>Genomic Encyclopedia of Type Strains, Phase IV (KMG-IV): sequencing the most valuable type-strain genomes for metagenomic binning, comparative biology and taxonomic classification.</title>
        <authorList>
            <person name="Goeker M."/>
        </authorList>
    </citation>
    <scope>NUCLEOTIDE SEQUENCE [LARGE SCALE GENOMIC DNA]</scope>
    <source>
        <strain evidence="3 4">DSM 19013</strain>
    </source>
</reference>
<dbReference type="Proteomes" id="UP001231124">
    <property type="component" value="Unassembled WGS sequence"/>
</dbReference>
<dbReference type="EMBL" id="JAUSVP010000002">
    <property type="protein sequence ID" value="MDQ0446589.1"/>
    <property type="molecule type" value="Genomic_DNA"/>
</dbReference>
<accession>A0ABU0HW74</accession>
<evidence type="ECO:0000259" key="2">
    <source>
        <dbReference type="Pfam" id="PF01464"/>
    </source>
</evidence>
<dbReference type="InterPro" id="IPR008258">
    <property type="entry name" value="Transglycosylase_SLT_dom_1"/>
</dbReference>
<gene>
    <name evidence="3" type="ORF">QO012_001078</name>
</gene>
<dbReference type="SUPFAM" id="SSF53955">
    <property type="entry name" value="Lysozyme-like"/>
    <property type="match status" value="1"/>
</dbReference>
<evidence type="ECO:0000313" key="4">
    <source>
        <dbReference type="Proteomes" id="UP001231124"/>
    </source>
</evidence>
<name>A0ABU0HW74_9HYPH</name>
<organism evidence="3 4">
    <name type="scientific">Methylobacterium aerolatum</name>
    <dbReference type="NCBI Taxonomy" id="418708"/>
    <lineage>
        <taxon>Bacteria</taxon>
        <taxon>Pseudomonadati</taxon>
        <taxon>Pseudomonadota</taxon>
        <taxon>Alphaproteobacteria</taxon>
        <taxon>Hyphomicrobiales</taxon>
        <taxon>Methylobacteriaceae</taxon>
        <taxon>Methylobacterium</taxon>
    </lineage>
</organism>
<evidence type="ECO:0000256" key="1">
    <source>
        <dbReference type="ARBA" id="ARBA00009387"/>
    </source>
</evidence>
<proteinExistence type="inferred from homology"/>
<dbReference type="RefSeq" id="WP_306421637.1">
    <property type="nucleotide sequence ID" value="NZ_BPQE01000002.1"/>
</dbReference>
<dbReference type="Pfam" id="PF01464">
    <property type="entry name" value="SLT"/>
    <property type="match status" value="1"/>
</dbReference>
<comment type="caution">
    <text evidence="3">The sequence shown here is derived from an EMBL/GenBank/DDBJ whole genome shotgun (WGS) entry which is preliminary data.</text>
</comment>